<dbReference type="Proteomes" id="UP000663829">
    <property type="component" value="Unassembled WGS sequence"/>
</dbReference>
<evidence type="ECO:0000256" key="2">
    <source>
        <dbReference type="ARBA" id="ARBA00022490"/>
    </source>
</evidence>
<evidence type="ECO:0000313" key="16">
    <source>
        <dbReference type="EMBL" id="CAF0777734.1"/>
    </source>
</evidence>
<keyword evidence="7" id="KW-0443">Lipid metabolism</keyword>
<dbReference type="GO" id="GO:0005829">
    <property type="term" value="C:cytosol"/>
    <property type="evidence" value="ECO:0007669"/>
    <property type="project" value="UniProtKB-SubCell"/>
</dbReference>
<evidence type="ECO:0000256" key="14">
    <source>
        <dbReference type="ARBA" id="ARBA00048626"/>
    </source>
</evidence>
<dbReference type="SUPFAM" id="SSF52833">
    <property type="entry name" value="Thioredoxin-like"/>
    <property type="match status" value="1"/>
</dbReference>
<evidence type="ECO:0000313" key="19">
    <source>
        <dbReference type="Proteomes" id="UP000663829"/>
    </source>
</evidence>
<dbReference type="Gene3D" id="3.40.30.10">
    <property type="entry name" value="Glutaredoxin"/>
    <property type="match status" value="1"/>
</dbReference>
<dbReference type="InterPro" id="IPR036249">
    <property type="entry name" value="Thioredoxin-like_sf"/>
</dbReference>
<comment type="caution">
    <text evidence="16">The sequence shown here is derived from an EMBL/GenBank/DDBJ whole genome shotgun (WGS) entry which is preliminary data.</text>
</comment>
<dbReference type="Proteomes" id="UP000682733">
    <property type="component" value="Unassembled WGS sequence"/>
</dbReference>
<evidence type="ECO:0000256" key="3">
    <source>
        <dbReference type="ARBA" id="ARBA00022516"/>
    </source>
</evidence>
<evidence type="ECO:0000256" key="4">
    <source>
        <dbReference type="ARBA" id="ARBA00022832"/>
    </source>
</evidence>
<evidence type="ECO:0000256" key="9">
    <source>
        <dbReference type="ARBA" id="ARBA00037965"/>
    </source>
</evidence>
<keyword evidence="19" id="KW-1185">Reference proteome</keyword>
<evidence type="ECO:0000256" key="5">
    <source>
        <dbReference type="ARBA" id="ARBA00022857"/>
    </source>
</evidence>
<reference evidence="16" key="1">
    <citation type="submission" date="2021-02" db="EMBL/GenBank/DDBJ databases">
        <authorList>
            <person name="Nowell W R."/>
        </authorList>
    </citation>
    <scope>NUCLEOTIDE SEQUENCE</scope>
</reference>
<evidence type="ECO:0000313" key="18">
    <source>
        <dbReference type="EMBL" id="CAF3560477.1"/>
    </source>
</evidence>
<dbReference type="Proteomes" id="UP000681722">
    <property type="component" value="Unassembled WGS sequence"/>
</dbReference>
<dbReference type="EMBL" id="CAJNOK010000385">
    <property type="protein sequence ID" value="CAF0749547.1"/>
    <property type="molecule type" value="Genomic_DNA"/>
</dbReference>
<comment type="function">
    <text evidence="8">Catalyzes the reduction of prostaglandin-ethanolamide H(2) (prostamide H(2)) to prostamide F(2alpha) with NADPH as proton donor. Also able to reduce prostaglandin H(2) to prostaglandin F(2alpha).</text>
</comment>
<evidence type="ECO:0000256" key="6">
    <source>
        <dbReference type="ARBA" id="ARBA00023002"/>
    </source>
</evidence>
<keyword evidence="3" id="KW-0444">Lipid biosynthesis</keyword>
<dbReference type="AlphaFoldDB" id="A0A813R3U3"/>
<dbReference type="Pfam" id="PF13911">
    <property type="entry name" value="AhpC-TSA_2"/>
    <property type="match status" value="1"/>
</dbReference>
<comment type="catalytic activity">
    <reaction evidence="14">
        <text>prostamide F2alpha + [thioredoxin]-disulfide = prostamide H2 + [thioredoxin]-dithiol</text>
        <dbReference type="Rhea" id="RHEA:26373"/>
        <dbReference type="Rhea" id="RHEA-COMP:10698"/>
        <dbReference type="Rhea" id="RHEA-COMP:10700"/>
        <dbReference type="ChEBI" id="CHEBI:29950"/>
        <dbReference type="ChEBI" id="CHEBI:50058"/>
        <dbReference type="ChEBI" id="CHEBI:53081"/>
        <dbReference type="ChEBI" id="CHEBI:53082"/>
        <dbReference type="EC" id="1.11.1.20"/>
    </reaction>
</comment>
<keyword evidence="6" id="KW-0560">Oxidoreductase</keyword>
<keyword evidence="2" id="KW-0963">Cytoplasm</keyword>
<evidence type="ECO:0000256" key="10">
    <source>
        <dbReference type="ARBA" id="ARBA00039126"/>
    </source>
</evidence>
<organism evidence="16 19">
    <name type="scientific">Didymodactylos carnosus</name>
    <dbReference type="NCBI Taxonomy" id="1234261"/>
    <lineage>
        <taxon>Eukaryota</taxon>
        <taxon>Metazoa</taxon>
        <taxon>Spiralia</taxon>
        <taxon>Gnathifera</taxon>
        <taxon>Rotifera</taxon>
        <taxon>Eurotatoria</taxon>
        <taxon>Bdelloidea</taxon>
        <taxon>Philodinida</taxon>
        <taxon>Philodinidae</taxon>
        <taxon>Didymodactylos</taxon>
    </lineage>
</organism>
<name>A0A813R3U3_9BILA</name>
<dbReference type="PANTHER" id="PTHR28630">
    <property type="match status" value="1"/>
</dbReference>
<keyword evidence="5" id="KW-0521">NADP</keyword>
<dbReference type="EMBL" id="CAJOBC010000248">
    <property type="protein sequence ID" value="CAF3560477.1"/>
    <property type="molecule type" value="Genomic_DNA"/>
</dbReference>
<dbReference type="FunFam" id="3.40.30.10:FF:000243">
    <property type="entry name" value="Prostamide/prostaglandin F synthase"/>
    <property type="match status" value="1"/>
</dbReference>
<keyword evidence="4" id="KW-0276">Fatty acid metabolism</keyword>
<gene>
    <name evidence="16" type="ORF">GPM918_LOCUS2288</name>
    <name evidence="15" type="ORF">OVA965_LOCUS1927</name>
    <name evidence="18" type="ORF">SRO942_LOCUS2288</name>
    <name evidence="17" type="ORF">TMI583_LOCUS1927</name>
</gene>
<dbReference type="GO" id="GO:0006631">
    <property type="term" value="P:fatty acid metabolic process"/>
    <property type="evidence" value="ECO:0007669"/>
    <property type="project" value="UniProtKB-KW"/>
</dbReference>
<protein>
    <recommendedName>
        <fullName evidence="11">Prostamide/prostaglandin F synthase</fullName>
        <ecNumber evidence="10">1.11.1.20</ecNumber>
    </recommendedName>
    <alternativeName>
        <fullName evidence="12">Peroxiredoxin-like 2B</fullName>
    </alternativeName>
</protein>
<dbReference type="OrthoDB" id="40334at2759"/>
<evidence type="ECO:0000256" key="7">
    <source>
        <dbReference type="ARBA" id="ARBA00023098"/>
    </source>
</evidence>
<dbReference type="EC" id="1.11.1.20" evidence="10"/>
<evidence type="ECO:0000256" key="8">
    <source>
        <dbReference type="ARBA" id="ARBA00037117"/>
    </source>
</evidence>
<dbReference type="GO" id="GO:0016491">
    <property type="term" value="F:oxidoreductase activity"/>
    <property type="evidence" value="ECO:0007669"/>
    <property type="project" value="UniProtKB-KW"/>
</dbReference>
<evidence type="ECO:0000256" key="1">
    <source>
        <dbReference type="ARBA" id="ARBA00004514"/>
    </source>
</evidence>
<proteinExistence type="inferred from homology"/>
<dbReference type="InterPro" id="IPR032801">
    <property type="entry name" value="PXL2A/B/C"/>
</dbReference>
<sequence length="198" mass="22157">MSNSHTSSPSHLNNVVGDTLITRAVDNTQVPINTIYENQPAVIIFFRRFGCQLCRSYALKLSNELMPTLKANNVAFVGIGLEKFGLEEFMKEGYFKGDLYVDEGKKAYKQLGFTDLGWFRGITTLFTKSTRDWNAETTKMGVGGNLKGDGFQLGGTYIVGRKTGEVWLSHPQKDYGDHPEVSQMLDILKEKLPSFKSV</sequence>
<evidence type="ECO:0000256" key="11">
    <source>
        <dbReference type="ARBA" id="ARBA00040768"/>
    </source>
</evidence>
<evidence type="ECO:0000256" key="13">
    <source>
        <dbReference type="ARBA" id="ARBA00047917"/>
    </source>
</evidence>
<evidence type="ECO:0000256" key="12">
    <source>
        <dbReference type="ARBA" id="ARBA00041838"/>
    </source>
</evidence>
<dbReference type="EMBL" id="CAJOBA010000385">
    <property type="protein sequence ID" value="CAF3528001.1"/>
    <property type="molecule type" value="Genomic_DNA"/>
</dbReference>
<dbReference type="EMBL" id="CAJNOQ010000248">
    <property type="protein sequence ID" value="CAF0777734.1"/>
    <property type="molecule type" value="Genomic_DNA"/>
</dbReference>
<accession>A0A813R3U3</accession>
<comment type="catalytic activity">
    <reaction evidence="13">
        <text>prostaglandin H2 + [thioredoxin]-dithiol = prostaglandin F2alpha + [thioredoxin]-disulfide</text>
        <dbReference type="Rhea" id="RHEA:28214"/>
        <dbReference type="Rhea" id="RHEA-COMP:10698"/>
        <dbReference type="Rhea" id="RHEA-COMP:10700"/>
        <dbReference type="ChEBI" id="CHEBI:29950"/>
        <dbReference type="ChEBI" id="CHEBI:50058"/>
        <dbReference type="ChEBI" id="CHEBI:57404"/>
        <dbReference type="ChEBI" id="CHEBI:57405"/>
        <dbReference type="EC" id="1.11.1.20"/>
    </reaction>
</comment>
<evidence type="ECO:0000313" key="17">
    <source>
        <dbReference type="EMBL" id="CAF3528001.1"/>
    </source>
</evidence>
<dbReference type="CDD" id="cd02970">
    <property type="entry name" value="PRX_like2"/>
    <property type="match status" value="1"/>
</dbReference>
<dbReference type="Proteomes" id="UP000677228">
    <property type="component" value="Unassembled WGS sequence"/>
</dbReference>
<dbReference type="PANTHER" id="PTHR28630:SF3">
    <property type="entry name" value="PEROXIREDOXIN-LIKE 2C"/>
    <property type="match status" value="1"/>
</dbReference>
<evidence type="ECO:0000313" key="15">
    <source>
        <dbReference type="EMBL" id="CAF0749547.1"/>
    </source>
</evidence>
<comment type="similarity">
    <text evidence="9">Belongs to the peroxiredoxin-like PRXL2 family. Prostamide/prostaglandin F synthase subfamily.</text>
</comment>
<comment type="subcellular location">
    <subcellularLocation>
        <location evidence="1">Cytoplasm</location>
        <location evidence="1">Cytosol</location>
    </subcellularLocation>
</comment>